<dbReference type="PANTHER" id="PTHR43875:SF3">
    <property type="entry name" value="MALTOSE_MALTODEXTRIN IMPORT ATP-BINDING PROTEIN MALK"/>
    <property type="match status" value="1"/>
</dbReference>
<keyword evidence="4" id="KW-0547">Nucleotide-binding</keyword>
<evidence type="ECO:0000256" key="3">
    <source>
        <dbReference type="ARBA" id="ARBA00022448"/>
    </source>
</evidence>
<gene>
    <name evidence="7" type="primary">ugpC</name>
    <name evidence="7" type="ORF">D3272_21280</name>
</gene>
<dbReference type="RefSeq" id="WP_129221222.1">
    <property type="nucleotide sequence ID" value="NZ_QYBC01000020.1"/>
</dbReference>
<evidence type="ECO:0000256" key="4">
    <source>
        <dbReference type="ARBA" id="ARBA00022741"/>
    </source>
</evidence>
<dbReference type="InterPro" id="IPR027417">
    <property type="entry name" value="P-loop_NTPase"/>
</dbReference>
<dbReference type="Proteomes" id="UP000289411">
    <property type="component" value="Unassembled WGS sequence"/>
</dbReference>
<dbReference type="CDD" id="cd03301">
    <property type="entry name" value="ABC_MalK_N"/>
    <property type="match status" value="1"/>
</dbReference>
<dbReference type="GO" id="GO:0055052">
    <property type="term" value="C:ATP-binding cassette (ABC) transporter complex, substrate-binding subunit-containing"/>
    <property type="evidence" value="ECO:0007669"/>
    <property type="project" value="TreeGrafter"/>
</dbReference>
<dbReference type="PANTHER" id="PTHR43875">
    <property type="entry name" value="MALTODEXTRIN IMPORT ATP-BINDING PROTEIN MSMX"/>
    <property type="match status" value="1"/>
</dbReference>
<dbReference type="InterPro" id="IPR003593">
    <property type="entry name" value="AAA+_ATPase"/>
</dbReference>
<dbReference type="Pfam" id="PF00005">
    <property type="entry name" value="ABC_tran"/>
    <property type="match status" value="1"/>
</dbReference>
<dbReference type="OrthoDB" id="7325173at2"/>
<organism evidence="7 8">
    <name type="scientific">Lichenibacterium ramalinae</name>
    <dbReference type="NCBI Taxonomy" id="2316527"/>
    <lineage>
        <taxon>Bacteria</taxon>
        <taxon>Pseudomonadati</taxon>
        <taxon>Pseudomonadota</taxon>
        <taxon>Alphaproteobacteria</taxon>
        <taxon>Hyphomicrobiales</taxon>
        <taxon>Lichenihabitantaceae</taxon>
        <taxon>Lichenibacterium</taxon>
    </lineage>
</organism>
<dbReference type="Gene3D" id="2.40.50.140">
    <property type="entry name" value="Nucleic acid-binding proteins"/>
    <property type="match status" value="1"/>
</dbReference>
<evidence type="ECO:0000256" key="1">
    <source>
        <dbReference type="ARBA" id="ARBA00004417"/>
    </source>
</evidence>
<name>A0A4Q2R9A5_9HYPH</name>
<dbReference type="NCBIfam" id="NF008653">
    <property type="entry name" value="PRK11650.1"/>
    <property type="match status" value="1"/>
</dbReference>
<dbReference type="SUPFAM" id="SSF50331">
    <property type="entry name" value="MOP-like"/>
    <property type="match status" value="1"/>
</dbReference>
<dbReference type="Gene3D" id="3.40.50.300">
    <property type="entry name" value="P-loop containing nucleotide triphosphate hydrolases"/>
    <property type="match status" value="1"/>
</dbReference>
<dbReference type="InterPro" id="IPR017871">
    <property type="entry name" value="ABC_transporter-like_CS"/>
</dbReference>
<dbReference type="FunFam" id="3.40.50.300:FF:000042">
    <property type="entry name" value="Maltose/maltodextrin ABC transporter, ATP-binding protein"/>
    <property type="match status" value="1"/>
</dbReference>
<proteinExistence type="inferred from homology"/>
<dbReference type="Pfam" id="PF08402">
    <property type="entry name" value="TOBE_2"/>
    <property type="match status" value="1"/>
</dbReference>
<sequence length="386" mass="40875">MAEIRLRNVNKRFGGVQVINDVSLDIADGEFCVFVGPSGCGKSTLLRMVAGLEEITTGELDIGGKRVTRLPPSARGVAMVFQSYALYPHMTVYDNMAFGLQLARTGKPDIDARVRRAADILALGPLLQRLPKELSGGQRQRVAIGRAIVRSPGVFLFDEPLSNLDAALRVQTRIEIAKLHASLRASMIYVTHDQVEAMTLADRIVLLNAGEAMRRDGSIAQVGRPLDLYHRPANLFVAGFIGSPGMNVLPATLAGATPERAELVLRDGTRASARVDATTLPADATVTLGIRPEHVGLAPADGTSALAGRASHVEQLGEASYLYLETPARDGFLTVRQGGDTGVAPGDAVAVTLPEAHCHVFGPDGRAVPRHLTAGPTGRPGSAGVH</sequence>
<dbReference type="GO" id="GO:0015423">
    <property type="term" value="F:ABC-type maltose transporter activity"/>
    <property type="evidence" value="ECO:0007669"/>
    <property type="project" value="TreeGrafter"/>
</dbReference>
<evidence type="ECO:0000259" key="6">
    <source>
        <dbReference type="PROSITE" id="PS50893"/>
    </source>
</evidence>
<accession>A0A4Q2R9A5</accession>
<dbReference type="AlphaFoldDB" id="A0A4Q2R9A5"/>
<dbReference type="InterPro" id="IPR047641">
    <property type="entry name" value="ABC_transpr_MalK/UgpC-like"/>
</dbReference>
<comment type="similarity">
    <text evidence="2">Belongs to the ABC transporter superfamily.</text>
</comment>
<dbReference type="InterPro" id="IPR003439">
    <property type="entry name" value="ABC_transporter-like_ATP-bd"/>
</dbReference>
<dbReference type="InterPro" id="IPR013611">
    <property type="entry name" value="Transp-assoc_OB_typ2"/>
</dbReference>
<feature type="domain" description="ABC transporter" evidence="6">
    <location>
        <begin position="4"/>
        <end position="241"/>
    </location>
</feature>
<reference evidence="7 8" key="2">
    <citation type="submission" date="2019-02" db="EMBL/GenBank/DDBJ databases">
        <title>'Lichenibacterium ramalinii' gen. nov. sp. nov., 'Lichenibacterium minor' gen. nov. sp. nov.</title>
        <authorList>
            <person name="Pankratov T."/>
        </authorList>
    </citation>
    <scope>NUCLEOTIDE SEQUENCE [LARGE SCALE GENOMIC DNA]</scope>
    <source>
        <strain evidence="7 8">RmlP001</strain>
    </source>
</reference>
<reference evidence="7 8" key="1">
    <citation type="submission" date="2018-09" db="EMBL/GenBank/DDBJ databases">
        <authorList>
            <person name="Grouzdev D.S."/>
            <person name="Krutkina M.S."/>
        </authorList>
    </citation>
    <scope>NUCLEOTIDE SEQUENCE [LARGE SCALE GENOMIC DNA]</scope>
    <source>
        <strain evidence="7 8">RmlP001</strain>
    </source>
</reference>
<dbReference type="InterPro" id="IPR008995">
    <property type="entry name" value="Mo/tungstate-bd_C_term_dom"/>
</dbReference>
<dbReference type="SMART" id="SM00382">
    <property type="entry name" value="AAA"/>
    <property type="match status" value="1"/>
</dbReference>
<dbReference type="PROSITE" id="PS00211">
    <property type="entry name" value="ABC_TRANSPORTER_1"/>
    <property type="match status" value="1"/>
</dbReference>
<comment type="caution">
    <text evidence="7">The sequence shown here is derived from an EMBL/GenBank/DDBJ whole genome shotgun (WGS) entry which is preliminary data.</text>
</comment>
<dbReference type="EMBL" id="QYBC01000020">
    <property type="protein sequence ID" value="RYB02459.1"/>
    <property type="molecule type" value="Genomic_DNA"/>
</dbReference>
<evidence type="ECO:0000256" key="5">
    <source>
        <dbReference type="ARBA" id="ARBA00022840"/>
    </source>
</evidence>
<dbReference type="PROSITE" id="PS50893">
    <property type="entry name" value="ABC_TRANSPORTER_2"/>
    <property type="match status" value="1"/>
</dbReference>
<keyword evidence="8" id="KW-1185">Reference proteome</keyword>
<dbReference type="InterPro" id="IPR015855">
    <property type="entry name" value="ABC_transpr_MalK-like"/>
</dbReference>
<evidence type="ECO:0000313" key="7">
    <source>
        <dbReference type="EMBL" id="RYB02459.1"/>
    </source>
</evidence>
<dbReference type="Gene3D" id="2.40.50.100">
    <property type="match status" value="1"/>
</dbReference>
<keyword evidence="5 7" id="KW-0067">ATP-binding</keyword>
<evidence type="ECO:0000313" key="8">
    <source>
        <dbReference type="Proteomes" id="UP000289411"/>
    </source>
</evidence>
<protein>
    <submittedName>
        <fullName evidence="7">sn-glycerol-3-phosphate ABC transporter ATP-binding protein UgpC</fullName>
    </submittedName>
</protein>
<evidence type="ECO:0000256" key="2">
    <source>
        <dbReference type="ARBA" id="ARBA00005417"/>
    </source>
</evidence>
<comment type="subcellular location">
    <subcellularLocation>
        <location evidence="1">Cell inner membrane</location>
        <topology evidence="1">Peripheral membrane protein</topology>
    </subcellularLocation>
</comment>
<keyword evidence="3" id="KW-0813">Transport</keyword>
<dbReference type="GO" id="GO:0016887">
    <property type="term" value="F:ATP hydrolysis activity"/>
    <property type="evidence" value="ECO:0007669"/>
    <property type="project" value="InterPro"/>
</dbReference>
<dbReference type="GO" id="GO:1990060">
    <property type="term" value="C:maltose transport complex"/>
    <property type="evidence" value="ECO:0007669"/>
    <property type="project" value="TreeGrafter"/>
</dbReference>
<dbReference type="SUPFAM" id="SSF52540">
    <property type="entry name" value="P-loop containing nucleoside triphosphate hydrolases"/>
    <property type="match status" value="1"/>
</dbReference>
<dbReference type="InterPro" id="IPR012340">
    <property type="entry name" value="NA-bd_OB-fold"/>
</dbReference>
<dbReference type="GO" id="GO:0005524">
    <property type="term" value="F:ATP binding"/>
    <property type="evidence" value="ECO:0007669"/>
    <property type="project" value="UniProtKB-KW"/>
</dbReference>